<dbReference type="GO" id="GO:0005506">
    <property type="term" value="F:iron ion binding"/>
    <property type="evidence" value="ECO:0007669"/>
    <property type="project" value="InterPro"/>
</dbReference>
<dbReference type="OrthoDB" id="1470350at2759"/>
<keyword evidence="1 3" id="KW-0479">Metal-binding</keyword>
<dbReference type="EMBL" id="CAJVQA010012889">
    <property type="protein sequence ID" value="CAG8720344.1"/>
    <property type="molecule type" value="Genomic_DNA"/>
</dbReference>
<dbReference type="Proteomes" id="UP000789759">
    <property type="component" value="Unassembled WGS sequence"/>
</dbReference>
<dbReference type="PANTHER" id="PTHR24301:SF2">
    <property type="entry name" value="THROMBOXANE-A SYNTHASE"/>
    <property type="match status" value="1"/>
</dbReference>
<evidence type="ECO:0000256" key="4">
    <source>
        <dbReference type="RuleBase" id="RU000461"/>
    </source>
</evidence>
<protein>
    <submittedName>
        <fullName evidence="5">9474_t:CDS:1</fullName>
    </submittedName>
</protein>
<dbReference type="Pfam" id="PF00067">
    <property type="entry name" value="p450"/>
    <property type="match status" value="1"/>
</dbReference>
<dbReference type="PRINTS" id="PR00385">
    <property type="entry name" value="P450"/>
</dbReference>
<evidence type="ECO:0000256" key="3">
    <source>
        <dbReference type="PIRSR" id="PIRSR602401-1"/>
    </source>
</evidence>
<reference evidence="5" key="1">
    <citation type="submission" date="2021-06" db="EMBL/GenBank/DDBJ databases">
        <authorList>
            <person name="Kallberg Y."/>
            <person name="Tangrot J."/>
            <person name="Rosling A."/>
        </authorList>
    </citation>
    <scope>NUCLEOTIDE SEQUENCE</scope>
    <source>
        <strain evidence="5">FL966</strain>
    </source>
</reference>
<dbReference type="SUPFAM" id="SSF48264">
    <property type="entry name" value="Cytochrome P450"/>
    <property type="match status" value="1"/>
</dbReference>
<evidence type="ECO:0000313" key="6">
    <source>
        <dbReference type="Proteomes" id="UP000789759"/>
    </source>
</evidence>
<dbReference type="PRINTS" id="PR00463">
    <property type="entry name" value="EP450I"/>
</dbReference>
<comment type="cofactor">
    <cofactor evidence="3">
        <name>heme</name>
        <dbReference type="ChEBI" id="CHEBI:30413"/>
    </cofactor>
</comment>
<keyword evidence="3 4" id="KW-0349">Heme</keyword>
<dbReference type="InterPro" id="IPR001128">
    <property type="entry name" value="Cyt_P450"/>
</dbReference>
<gene>
    <name evidence="5" type="ORF">CPELLU_LOCUS12865</name>
</gene>
<keyword evidence="4" id="KW-0503">Monooxygenase</keyword>
<keyword evidence="2 3" id="KW-0408">Iron</keyword>
<organism evidence="5 6">
    <name type="scientific">Cetraspora pellucida</name>
    <dbReference type="NCBI Taxonomy" id="1433469"/>
    <lineage>
        <taxon>Eukaryota</taxon>
        <taxon>Fungi</taxon>
        <taxon>Fungi incertae sedis</taxon>
        <taxon>Mucoromycota</taxon>
        <taxon>Glomeromycotina</taxon>
        <taxon>Glomeromycetes</taxon>
        <taxon>Diversisporales</taxon>
        <taxon>Gigasporaceae</taxon>
        <taxon>Cetraspora</taxon>
    </lineage>
</organism>
<comment type="caution">
    <text evidence="5">The sequence shown here is derived from an EMBL/GenBank/DDBJ whole genome shotgun (WGS) entry which is preliminary data.</text>
</comment>
<dbReference type="GO" id="GO:0016705">
    <property type="term" value="F:oxidoreductase activity, acting on paired donors, with incorporation or reduction of molecular oxygen"/>
    <property type="evidence" value="ECO:0007669"/>
    <property type="project" value="InterPro"/>
</dbReference>
<dbReference type="InterPro" id="IPR036396">
    <property type="entry name" value="Cyt_P450_sf"/>
</dbReference>
<evidence type="ECO:0000313" key="5">
    <source>
        <dbReference type="EMBL" id="CAG8720344.1"/>
    </source>
</evidence>
<feature type="binding site" description="axial binding residue" evidence="3">
    <location>
        <position position="442"/>
    </location>
    <ligand>
        <name>heme</name>
        <dbReference type="ChEBI" id="CHEBI:30413"/>
    </ligand>
    <ligandPart>
        <name>Fe</name>
        <dbReference type="ChEBI" id="CHEBI:18248"/>
    </ligandPart>
</feature>
<dbReference type="Gene3D" id="1.10.630.10">
    <property type="entry name" value="Cytochrome P450"/>
    <property type="match status" value="1"/>
</dbReference>
<sequence length="471" mass="53593">MNFKNNTPLPGPIPIPIFGTLHIIGINPRAWYDKNSDKAGTVWEFYIGHERNVVVNDINSAEILCKPSKRIYKRLPFPSIERMGLGHGLFFNNNYESFHKKRRLVNRALGASKFIRGLVISIQNIFKESEDIWEQLNIKDGLEFDFCEWLRCFLTDISVLQTTKQRSYTVASFAAKDDLIQSEEAKNSLKFTDAVDKFFDSLGFFAFTPLFMQDYVPGFTHYRKKCERNVHFLYGAIVNIINKRKKELDEGAELDADLLDHYLIAHTLKDQGSDKVENVASLTTEEVSVLTWDTLLAGTEATANALCFLTYFVAKNPNVLAKIHKEINEVFGSDPNVEFTLEKLDNCHYIEAVVKESLRLILVSPYTVKISDENENIAGYDFPSGTKFWVDHQGLCNNPDIWNHPENFNPDRFLSKNYGGSSDITELQRFAFSPFGCGLRGCAGKVVAPIMMKTVKDLNVRINLKDVSSFS</sequence>
<dbReference type="PROSITE" id="PS00086">
    <property type="entry name" value="CYTOCHROME_P450"/>
    <property type="match status" value="1"/>
</dbReference>
<name>A0A9N9I5L2_9GLOM</name>
<comment type="similarity">
    <text evidence="4">Belongs to the cytochrome P450 family.</text>
</comment>
<dbReference type="GO" id="GO:0020037">
    <property type="term" value="F:heme binding"/>
    <property type="evidence" value="ECO:0007669"/>
    <property type="project" value="InterPro"/>
</dbReference>
<dbReference type="GO" id="GO:0004497">
    <property type="term" value="F:monooxygenase activity"/>
    <property type="evidence" value="ECO:0007669"/>
    <property type="project" value="UniProtKB-KW"/>
</dbReference>
<keyword evidence="4" id="KW-0560">Oxidoreductase</keyword>
<dbReference type="InterPro" id="IPR017972">
    <property type="entry name" value="Cyt_P450_CS"/>
</dbReference>
<keyword evidence="6" id="KW-1185">Reference proteome</keyword>
<evidence type="ECO:0000256" key="2">
    <source>
        <dbReference type="ARBA" id="ARBA00023004"/>
    </source>
</evidence>
<evidence type="ECO:0000256" key="1">
    <source>
        <dbReference type="ARBA" id="ARBA00022723"/>
    </source>
</evidence>
<dbReference type="PANTHER" id="PTHR24301">
    <property type="entry name" value="THROMBOXANE-A SYNTHASE"/>
    <property type="match status" value="1"/>
</dbReference>
<dbReference type="AlphaFoldDB" id="A0A9N9I5L2"/>
<accession>A0A9N9I5L2</accession>
<proteinExistence type="inferred from homology"/>
<dbReference type="InterPro" id="IPR002401">
    <property type="entry name" value="Cyt_P450_E_grp-I"/>
</dbReference>